<reference evidence="2 3" key="1">
    <citation type="submission" date="2021-10" db="EMBL/GenBank/DDBJ databases">
        <title>Streptomyces sp. strain SMC 277, a novel streptomycete isolated from soil.</title>
        <authorList>
            <person name="Chanama M."/>
        </authorList>
    </citation>
    <scope>NUCLEOTIDE SEQUENCE [LARGE SCALE GENOMIC DNA]</scope>
    <source>
        <strain evidence="2 3">SMC 277</strain>
    </source>
</reference>
<name>A0ABS8B2V6_9ACTN</name>
<protein>
    <recommendedName>
        <fullName evidence="4">ESX-1 secretion-associated protein</fullName>
    </recommendedName>
</protein>
<dbReference type="Proteomes" id="UP001199054">
    <property type="component" value="Unassembled WGS sequence"/>
</dbReference>
<evidence type="ECO:0000313" key="2">
    <source>
        <dbReference type="EMBL" id="MCB5178929.1"/>
    </source>
</evidence>
<sequence>MSFDAEWAGFKAAAQARLQQEPGEAAMRLDSAGSGGPPGAEGNLVADTASINGNANLLIEIAALLHEGRPDGDAATMARAPRAHADVGAKVQAFARFANDQYLDTVALFAALATKLKSAGTDFARVDDDNARKFLDELLESGSYVKPEDK</sequence>
<accession>A0ABS8B2V6</accession>
<evidence type="ECO:0000256" key="1">
    <source>
        <dbReference type="SAM" id="MobiDB-lite"/>
    </source>
</evidence>
<organism evidence="2 3">
    <name type="scientific">Streptomyces antimicrobicus</name>
    <dbReference type="NCBI Taxonomy" id="2883108"/>
    <lineage>
        <taxon>Bacteria</taxon>
        <taxon>Bacillati</taxon>
        <taxon>Actinomycetota</taxon>
        <taxon>Actinomycetes</taxon>
        <taxon>Kitasatosporales</taxon>
        <taxon>Streptomycetaceae</taxon>
        <taxon>Streptomyces</taxon>
    </lineage>
</organism>
<dbReference type="RefSeq" id="WP_226725751.1">
    <property type="nucleotide sequence ID" value="NZ_JAJAUY010000014.1"/>
</dbReference>
<feature type="region of interest" description="Disordered" evidence="1">
    <location>
        <begin position="21"/>
        <end position="43"/>
    </location>
</feature>
<proteinExistence type="predicted"/>
<dbReference type="EMBL" id="JAJAUY010000014">
    <property type="protein sequence ID" value="MCB5178929.1"/>
    <property type="molecule type" value="Genomic_DNA"/>
</dbReference>
<comment type="caution">
    <text evidence="2">The sequence shown here is derived from an EMBL/GenBank/DDBJ whole genome shotgun (WGS) entry which is preliminary data.</text>
</comment>
<gene>
    <name evidence="2" type="ORF">LG632_05955</name>
</gene>
<keyword evidence="3" id="KW-1185">Reference proteome</keyword>
<evidence type="ECO:0008006" key="4">
    <source>
        <dbReference type="Google" id="ProtNLM"/>
    </source>
</evidence>
<evidence type="ECO:0000313" key="3">
    <source>
        <dbReference type="Proteomes" id="UP001199054"/>
    </source>
</evidence>